<reference evidence="1 2" key="1">
    <citation type="submission" date="2019-05" db="EMBL/GenBank/DDBJ databases">
        <title>The Complete Genome Sequence of the n-alkane-degrading Desulfoglaeba alkanexedens ALDC reveals multiple alkylsuccinate synthase gene clusters.</title>
        <authorList>
            <person name="Callaghan A.V."/>
            <person name="Davidova I.A."/>
            <person name="Duncan K.E."/>
            <person name="Morris B."/>
            <person name="McInerney M.J."/>
        </authorList>
    </citation>
    <scope>NUCLEOTIDE SEQUENCE [LARGE SCALE GENOMIC DNA]</scope>
    <source>
        <strain evidence="1 2">ALDC</strain>
    </source>
</reference>
<dbReference type="EMBL" id="CP040098">
    <property type="protein sequence ID" value="QCQ20852.1"/>
    <property type="molecule type" value="Genomic_DNA"/>
</dbReference>
<evidence type="ECO:0000313" key="2">
    <source>
        <dbReference type="Proteomes" id="UP000298602"/>
    </source>
</evidence>
<organism evidence="1 2">
    <name type="scientific">Desulfoglaeba alkanexedens ALDC</name>
    <dbReference type="NCBI Taxonomy" id="980445"/>
    <lineage>
        <taxon>Bacteria</taxon>
        <taxon>Pseudomonadati</taxon>
        <taxon>Thermodesulfobacteriota</taxon>
        <taxon>Syntrophobacteria</taxon>
        <taxon>Syntrophobacterales</taxon>
        <taxon>Syntrophobacteraceae</taxon>
        <taxon>Desulfoglaeba</taxon>
    </lineage>
</organism>
<protein>
    <recommendedName>
        <fullName evidence="3">Antitoxin</fullName>
    </recommendedName>
</protein>
<dbReference type="AlphaFoldDB" id="A0A4P8L295"/>
<proteinExistence type="predicted"/>
<dbReference type="Proteomes" id="UP000298602">
    <property type="component" value="Chromosome"/>
</dbReference>
<dbReference type="RefSeq" id="WP_137422822.1">
    <property type="nucleotide sequence ID" value="NZ_CP040098.1"/>
</dbReference>
<gene>
    <name evidence="1" type="ORF">FDQ92_00740</name>
</gene>
<dbReference type="OrthoDB" id="5297245at2"/>
<accession>A0A4P8L295</accession>
<name>A0A4P8L295_9BACT</name>
<reference evidence="1 2" key="2">
    <citation type="submission" date="2019-05" db="EMBL/GenBank/DDBJ databases">
        <authorList>
            <person name="Suflita J.M."/>
            <person name="Marks C.R."/>
        </authorList>
    </citation>
    <scope>NUCLEOTIDE SEQUENCE [LARGE SCALE GENOMIC DNA]</scope>
    <source>
        <strain evidence="1 2">ALDC</strain>
    </source>
</reference>
<evidence type="ECO:0008006" key="3">
    <source>
        <dbReference type="Google" id="ProtNLM"/>
    </source>
</evidence>
<sequence>MKTEQTTRKTWAEYYDQENILDEITEEPVTFSLQDDIRQDIITGKRKRKLKNISIKLDPLHVQAIKKLATMKAMPYQTLVRHWLAEDIKKELDAVRK</sequence>
<dbReference type="KEGG" id="dax:FDQ92_00740"/>
<keyword evidence="2" id="KW-1185">Reference proteome</keyword>
<evidence type="ECO:0000313" key="1">
    <source>
        <dbReference type="EMBL" id="QCQ20852.1"/>
    </source>
</evidence>